<sequence>MMERTSHEPPLHLRRFVAEDFATYRHWYADALLDQHLGPMDDEWLAHVLTDTEGEQWAALAGEALVAVVGLSLDPEHEAWVISDLAVDLARRGQGWGRKALQSLQALPAMQQRPNWRAYVADDNPGAQAFFDALGWQRLQAPSADDPFWTFGWRRPQ</sequence>
<evidence type="ECO:0000313" key="5">
    <source>
        <dbReference type="Proteomes" id="UP001190452"/>
    </source>
</evidence>
<evidence type="ECO:0000256" key="1">
    <source>
        <dbReference type="ARBA" id="ARBA00022679"/>
    </source>
</evidence>
<dbReference type="InterPro" id="IPR050832">
    <property type="entry name" value="Bact_Acetyltransf"/>
</dbReference>
<dbReference type="InterPro" id="IPR016181">
    <property type="entry name" value="Acyl_CoA_acyltransferase"/>
</dbReference>
<dbReference type="InterPro" id="IPR000182">
    <property type="entry name" value="GNAT_dom"/>
</dbReference>
<feature type="domain" description="N-acetyltransferase" evidence="3">
    <location>
        <begin position="11"/>
        <end position="157"/>
    </location>
</feature>
<dbReference type="EMBL" id="CAUDKV010000032">
    <property type="protein sequence ID" value="CAJ0898385.1"/>
    <property type="molecule type" value="Genomic_DNA"/>
</dbReference>
<keyword evidence="2" id="KW-0012">Acyltransferase</keyword>
<reference evidence="4 5" key="1">
    <citation type="submission" date="2023-07" db="EMBL/GenBank/DDBJ databases">
        <authorList>
            <person name="Peeters C."/>
        </authorList>
    </citation>
    <scope>NUCLEOTIDE SEQUENCE [LARGE SCALE GENOMIC DNA]</scope>
    <source>
        <strain evidence="4 5">R-77569</strain>
    </source>
</reference>
<dbReference type="PROSITE" id="PS51186">
    <property type="entry name" value="GNAT"/>
    <property type="match status" value="1"/>
</dbReference>
<keyword evidence="5" id="KW-1185">Reference proteome</keyword>
<dbReference type="PANTHER" id="PTHR43877">
    <property type="entry name" value="AMINOALKYLPHOSPHONATE N-ACETYLTRANSFERASE-RELATED-RELATED"/>
    <property type="match status" value="1"/>
</dbReference>
<dbReference type="RefSeq" id="WP_316897323.1">
    <property type="nucleotide sequence ID" value="NZ_CAUDKV010000032.1"/>
</dbReference>
<gene>
    <name evidence="4" type="ORF">R77569_04805</name>
</gene>
<evidence type="ECO:0000313" key="4">
    <source>
        <dbReference type="EMBL" id="CAJ0898385.1"/>
    </source>
</evidence>
<keyword evidence="1" id="KW-0808">Transferase</keyword>
<dbReference type="Proteomes" id="UP001190452">
    <property type="component" value="Unassembled WGS sequence"/>
</dbReference>
<protein>
    <recommendedName>
        <fullName evidence="3">N-acetyltransferase domain-containing protein</fullName>
    </recommendedName>
</protein>
<proteinExistence type="predicted"/>
<dbReference type="SUPFAM" id="SSF55729">
    <property type="entry name" value="Acyl-CoA N-acyltransferases (Nat)"/>
    <property type="match status" value="1"/>
</dbReference>
<dbReference type="CDD" id="cd04301">
    <property type="entry name" value="NAT_SF"/>
    <property type="match status" value="1"/>
</dbReference>
<comment type="caution">
    <text evidence="4">The sequence shown here is derived from an EMBL/GenBank/DDBJ whole genome shotgun (WGS) entry which is preliminary data.</text>
</comment>
<accession>A0ABN9KMA3</accession>
<organism evidence="4 5">
    <name type="scientific">Ralstonia mannitolilytica</name>
    <dbReference type="NCBI Taxonomy" id="105219"/>
    <lineage>
        <taxon>Bacteria</taxon>
        <taxon>Pseudomonadati</taxon>
        <taxon>Pseudomonadota</taxon>
        <taxon>Betaproteobacteria</taxon>
        <taxon>Burkholderiales</taxon>
        <taxon>Burkholderiaceae</taxon>
        <taxon>Ralstonia</taxon>
    </lineage>
</organism>
<dbReference type="Gene3D" id="3.40.630.30">
    <property type="match status" value="1"/>
</dbReference>
<evidence type="ECO:0000259" key="3">
    <source>
        <dbReference type="PROSITE" id="PS51186"/>
    </source>
</evidence>
<name>A0ABN9KMA3_9RALS</name>
<evidence type="ECO:0000256" key="2">
    <source>
        <dbReference type="ARBA" id="ARBA00023315"/>
    </source>
</evidence>
<dbReference type="Pfam" id="PF00583">
    <property type="entry name" value="Acetyltransf_1"/>
    <property type="match status" value="1"/>
</dbReference>